<feature type="transmembrane region" description="Helical" evidence="3">
    <location>
        <begin position="116"/>
        <end position="136"/>
    </location>
</feature>
<protein>
    <submittedName>
        <fullName evidence="5">LCP family protein</fullName>
    </submittedName>
</protein>
<gene>
    <name evidence="5" type="ORF">ACFFRI_18200</name>
</gene>
<keyword evidence="6" id="KW-1185">Reference proteome</keyword>
<organism evidence="5 6">
    <name type="scientific">Nocardioides plantarum</name>
    <dbReference type="NCBI Taxonomy" id="29299"/>
    <lineage>
        <taxon>Bacteria</taxon>
        <taxon>Bacillati</taxon>
        <taxon>Actinomycetota</taxon>
        <taxon>Actinomycetes</taxon>
        <taxon>Propionibacteriales</taxon>
        <taxon>Nocardioidaceae</taxon>
        <taxon>Nocardioides</taxon>
    </lineage>
</organism>
<dbReference type="Gene3D" id="3.40.630.190">
    <property type="entry name" value="LCP protein"/>
    <property type="match status" value="1"/>
</dbReference>
<feature type="domain" description="Cell envelope-related transcriptional attenuator" evidence="4">
    <location>
        <begin position="225"/>
        <end position="406"/>
    </location>
</feature>
<reference evidence="5 6" key="1">
    <citation type="submission" date="2024-09" db="EMBL/GenBank/DDBJ databases">
        <authorList>
            <person name="Sun Q."/>
            <person name="Mori K."/>
        </authorList>
    </citation>
    <scope>NUCLEOTIDE SEQUENCE [LARGE SCALE GENOMIC DNA]</scope>
    <source>
        <strain evidence="5 6">JCM 9626</strain>
    </source>
</reference>
<comment type="similarity">
    <text evidence="1">Belongs to the LytR/CpsA/Psr (LCP) family.</text>
</comment>
<dbReference type="PANTHER" id="PTHR33392:SF6">
    <property type="entry name" value="POLYISOPRENYL-TEICHOIC ACID--PEPTIDOGLYCAN TEICHOIC ACID TRANSFERASE TAGU"/>
    <property type="match status" value="1"/>
</dbReference>
<keyword evidence="3" id="KW-0472">Membrane</keyword>
<feature type="compositionally biased region" description="Basic and acidic residues" evidence="2">
    <location>
        <begin position="9"/>
        <end position="19"/>
    </location>
</feature>
<feature type="region of interest" description="Disordered" evidence="2">
    <location>
        <begin position="1"/>
        <end position="21"/>
    </location>
</feature>
<evidence type="ECO:0000256" key="3">
    <source>
        <dbReference type="SAM" id="Phobius"/>
    </source>
</evidence>
<name>A0ABV5KE48_9ACTN</name>
<dbReference type="NCBIfam" id="TIGR00350">
    <property type="entry name" value="lytR_cpsA_psr"/>
    <property type="match status" value="1"/>
</dbReference>
<feature type="compositionally biased region" description="Gly residues" evidence="2">
    <location>
        <begin position="512"/>
        <end position="528"/>
    </location>
</feature>
<dbReference type="RefSeq" id="WP_140009857.1">
    <property type="nucleotide sequence ID" value="NZ_JBHMDG010000027.1"/>
</dbReference>
<dbReference type="Pfam" id="PF03816">
    <property type="entry name" value="LytR_cpsA_psr"/>
    <property type="match status" value="1"/>
</dbReference>
<feature type="transmembrane region" description="Helical" evidence="3">
    <location>
        <begin position="49"/>
        <end position="69"/>
    </location>
</feature>
<dbReference type="InterPro" id="IPR050922">
    <property type="entry name" value="LytR/CpsA/Psr_CW_biosynth"/>
</dbReference>
<evidence type="ECO:0000313" key="5">
    <source>
        <dbReference type="EMBL" id="MFB9314996.1"/>
    </source>
</evidence>
<feature type="transmembrane region" description="Helical" evidence="3">
    <location>
        <begin position="148"/>
        <end position="166"/>
    </location>
</feature>
<evidence type="ECO:0000259" key="4">
    <source>
        <dbReference type="Pfam" id="PF03816"/>
    </source>
</evidence>
<comment type="caution">
    <text evidence="5">The sequence shown here is derived from an EMBL/GenBank/DDBJ whole genome shotgun (WGS) entry which is preliminary data.</text>
</comment>
<evidence type="ECO:0000313" key="6">
    <source>
        <dbReference type="Proteomes" id="UP001589750"/>
    </source>
</evidence>
<keyword evidence="3" id="KW-0812">Transmembrane</keyword>
<evidence type="ECO:0000256" key="2">
    <source>
        <dbReference type="SAM" id="MobiDB-lite"/>
    </source>
</evidence>
<sequence>MTDEVPETPPEHRSRDRRAGRSSRFLLRRPRGYARGGARARRHRRRAQGLGSTLGLTALGAIVPGSGYLVAGRRWLGGAVLLGWLGTIAALVWYFSRGTDAALDFVFNPTAVRVAALGLGVALLVWAFVVVTSHRLLRPRDRPRSHTIIGNLMVVVLLVAGAAPIARAAQYAMATADGVDTVFQDDVESATAPQDVTEEDPWAGRARVNVLLLGGDAGEDRVGVRTDSVILASIDTKTGRTTLFSLPRNMMYAQFPKDSPLHDIYPNGYQTNQGDPGFDMLNAIYGQVPLLHPGVLGKSDNEGADAIKQAVSGSLGVPVDYYLLVNLKGFETVVDALGGITVNINQPVAIGGNSSAGIPPNRYLQPGPDQKLSGYNALWFARGRYGSDDYQRMDRQRCAINAMVEAADPATLLTRYLGIVKAGKEIVYTDIPRSIAPDFVSLLLRVKKGKLRSVVFKSSDKFDSGNPDYDYVRKTVDRALNPPPRKPGSNGAPRPDKTSEDPVDVCAYHPDGGTGTTDGGDDGTGTTGDTGDVAALEP</sequence>
<dbReference type="Proteomes" id="UP001589750">
    <property type="component" value="Unassembled WGS sequence"/>
</dbReference>
<proteinExistence type="inferred from homology"/>
<dbReference type="InterPro" id="IPR004474">
    <property type="entry name" value="LytR_CpsA_psr"/>
</dbReference>
<dbReference type="PANTHER" id="PTHR33392">
    <property type="entry name" value="POLYISOPRENYL-TEICHOIC ACID--PEPTIDOGLYCAN TEICHOIC ACID TRANSFERASE TAGU"/>
    <property type="match status" value="1"/>
</dbReference>
<evidence type="ECO:0000256" key="1">
    <source>
        <dbReference type="ARBA" id="ARBA00006068"/>
    </source>
</evidence>
<feature type="transmembrane region" description="Helical" evidence="3">
    <location>
        <begin position="75"/>
        <end position="95"/>
    </location>
</feature>
<dbReference type="EMBL" id="JBHMDG010000027">
    <property type="protein sequence ID" value="MFB9314996.1"/>
    <property type="molecule type" value="Genomic_DNA"/>
</dbReference>
<accession>A0ABV5KE48</accession>
<keyword evidence="3" id="KW-1133">Transmembrane helix</keyword>
<feature type="region of interest" description="Disordered" evidence="2">
    <location>
        <begin position="475"/>
        <end position="538"/>
    </location>
</feature>